<evidence type="ECO:0000256" key="1">
    <source>
        <dbReference type="SAM" id="MobiDB-lite"/>
    </source>
</evidence>
<gene>
    <name evidence="2" type="ORF">FHS38_000416</name>
</gene>
<proteinExistence type="predicted"/>
<dbReference type="RefSeq" id="WP_184730025.1">
    <property type="nucleotide sequence ID" value="NZ_BMRW01000001.1"/>
</dbReference>
<dbReference type="EMBL" id="JACHJG010000001">
    <property type="protein sequence ID" value="MBB4884407.1"/>
    <property type="molecule type" value="Genomic_DNA"/>
</dbReference>
<feature type="compositionally biased region" description="Low complexity" evidence="1">
    <location>
        <begin position="20"/>
        <end position="64"/>
    </location>
</feature>
<comment type="caution">
    <text evidence="2">The sequence shown here is derived from an EMBL/GenBank/DDBJ whole genome shotgun (WGS) entry which is preliminary data.</text>
</comment>
<keyword evidence="3" id="KW-1185">Reference proteome</keyword>
<dbReference type="Proteomes" id="UP000556436">
    <property type="component" value="Unassembled WGS sequence"/>
</dbReference>
<protein>
    <submittedName>
        <fullName evidence="2">Uncharacterized protein</fullName>
    </submittedName>
</protein>
<accession>A0A7W7L6R4</accession>
<evidence type="ECO:0000313" key="2">
    <source>
        <dbReference type="EMBL" id="MBB4884407.1"/>
    </source>
</evidence>
<reference evidence="2 3" key="1">
    <citation type="submission" date="2020-08" db="EMBL/GenBank/DDBJ databases">
        <title>Genomic Encyclopedia of Type Strains, Phase III (KMG-III): the genomes of soil and plant-associated and newly described type strains.</title>
        <authorList>
            <person name="Whitman W."/>
        </authorList>
    </citation>
    <scope>NUCLEOTIDE SEQUENCE [LARGE SCALE GENOMIC DNA]</scope>
    <source>
        <strain evidence="2 3">CECT 3265</strain>
    </source>
</reference>
<dbReference type="AlphaFoldDB" id="A0A7W7L6R4"/>
<sequence>MKEPTPTEASAPAGRRADRPTGPTGSGTSDSAGAGDSDCPGASDCPGDADLARAGGLARAGDSARAGDDFGLEDFSGPAQLLKLISAQLATQLAGLSPTTGPAPHGPAPSG</sequence>
<evidence type="ECO:0000313" key="3">
    <source>
        <dbReference type="Proteomes" id="UP000556436"/>
    </source>
</evidence>
<name>A0A7W7L6R4_STRNE</name>
<feature type="region of interest" description="Disordered" evidence="1">
    <location>
        <begin position="1"/>
        <end position="75"/>
    </location>
</feature>
<organism evidence="2 3">
    <name type="scientific">Streptomyces netropsis</name>
    <name type="common">Streptoverticillium netropsis</name>
    <dbReference type="NCBI Taxonomy" id="55404"/>
    <lineage>
        <taxon>Bacteria</taxon>
        <taxon>Bacillati</taxon>
        <taxon>Actinomycetota</taxon>
        <taxon>Actinomycetes</taxon>
        <taxon>Kitasatosporales</taxon>
        <taxon>Streptomycetaceae</taxon>
        <taxon>Streptomyces</taxon>
    </lineage>
</organism>